<dbReference type="GO" id="GO:0005886">
    <property type="term" value="C:plasma membrane"/>
    <property type="evidence" value="ECO:0007669"/>
    <property type="project" value="TreeGrafter"/>
</dbReference>
<reference evidence="5 6" key="1">
    <citation type="submission" date="2024-01" db="EMBL/GenBank/DDBJ databases">
        <title>The genomes of 5 underutilized Papilionoideae crops provide insights into root nodulation and disease resistanc.</title>
        <authorList>
            <person name="Jiang F."/>
        </authorList>
    </citation>
    <scope>NUCLEOTIDE SEQUENCE [LARGE SCALE GENOMIC DNA]</scope>
    <source>
        <strain evidence="5">JINMINGXINNONG_FW02</strain>
        <tissue evidence="5">Leaves</tissue>
    </source>
</reference>
<accession>A0AAN9NTL0</accession>
<evidence type="ECO:0000256" key="3">
    <source>
        <dbReference type="SAM" id="MobiDB-lite"/>
    </source>
</evidence>
<keyword evidence="4" id="KW-0812">Transmembrane</keyword>
<evidence type="ECO:0000313" key="6">
    <source>
        <dbReference type="Proteomes" id="UP001374584"/>
    </source>
</evidence>
<keyword evidence="6" id="KW-1185">Reference proteome</keyword>
<evidence type="ECO:0008006" key="7">
    <source>
        <dbReference type="Google" id="ProtNLM"/>
    </source>
</evidence>
<dbReference type="InterPro" id="IPR044839">
    <property type="entry name" value="NDR1-like"/>
</dbReference>
<sequence>MMDLSHDGRGHHPKGSFSQESSSHMHGDTAPPPPMAAPPNMMYYSPGMGYQPGAHAPPPPMPHQGYPPGYNPYPNDYPLQPQVYHYPAGPYFSNPPTYRNVDRKKAFVRGFLLCSCVIFTGLFVAILIMALILHPQLPVYTVNSLSVANFNISTPLTADWNTTFSILNANDKLNGVFSDFKVDLLYKDDVLAMTLVPDFELEKKEVRRIDEKMSSNGFLFPRWELDEMAQEQASGSVMFILRIASMVEFKSSTISTRMSLILALCDGLKVVFQNNTGSGALENGGRPISCKLYM</sequence>
<keyword evidence="4" id="KW-1133">Transmembrane helix</keyword>
<dbReference type="GO" id="GO:0098542">
    <property type="term" value="P:defense response to other organism"/>
    <property type="evidence" value="ECO:0007669"/>
    <property type="project" value="InterPro"/>
</dbReference>
<evidence type="ECO:0000313" key="5">
    <source>
        <dbReference type="EMBL" id="KAK7378851.1"/>
    </source>
</evidence>
<evidence type="ECO:0000256" key="2">
    <source>
        <dbReference type="ARBA" id="ARBA00023136"/>
    </source>
</evidence>
<comment type="subcellular location">
    <subcellularLocation>
        <location evidence="1">Membrane</location>
    </subcellularLocation>
</comment>
<name>A0AAN9NTL0_PHACN</name>
<organism evidence="5 6">
    <name type="scientific">Phaseolus coccineus</name>
    <name type="common">Scarlet runner bean</name>
    <name type="synonym">Phaseolus multiflorus</name>
    <dbReference type="NCBI Taxonomy" id="3886"/>
    <lineage>
        <taxon>Eukaryota</taxon>
        <taxon>Viridiplantae</taxon>
        <taxon>Streptophyta</taxon>
        <taxon>Embryophyta</taxon>
        <taxon>Tracheophyta</taxon>
        <taxon>Spermatophyta</taxon>
        <taxon>Magnoliopsida</taxon>
        <taxon>eudicotyledons</taxon>
        <taxon>Gunneridae</taxon>
        <taxon>Pentapetalae</taxon>
        <taxon>rosids</taxon>
        <taxon>fabids</taxon>
        <taxon>Fabales</taxon>
        <taxon>Fabaceae</taxon>
        <taxon>Papilionoideae</taxon>
        <taxon>50 kb inversion clade</taxon>
        <taxon>NPAAA clade</taxon>
        <taxon>indigoferoid/millettioid clade</taxon>
        <taxon>Phaseoleae</taxon>
        <taxon>Phaseolus</taxon>
    </lineage>
</organism>
<dbReference type="PANTHER" id="PTHR31234:SF55">
    <property type="entry name" value="LATE EMBRYOGENESIS ABUNDANT (LEA) HYDROXYPROLINE-RICH GLYCOPROTEIN FAMILY"/>
    <property type="match status" value="1"/>
</dbReference>
<feature type="compositionally biased region" description="Basic and acidic residues" evidence="3">
    <location>
        <begin position="1"/>
        <end position="10"/>
    </location>
</feature>
<feature type="transmembrane region" description="Helical" evidence="4">
    <location>
        <begin position="106"/>
        <end position="133"/>
    </location>
</feature>
<evidence type="ECO:0000256" key="4">
    <source>
        <dbReference type="SAM" id="Phobius"/>
    </source>
</evidence>
<feature type="region of interest" description="Disordered" evidence="3">
    <location>
        <begin position="1"/>
        <end position="32"/>
    </location>
</feature>
<dbReference type="PANTHER" id="PTHR31234">
    <property type="entry name" value="LATE EMBRYOGENESIS ABUNDANT (LEA) HYDROXYPROLINE-RICH GLYCOPROTEIN FAMILY"/>
    <property type="match status" value="1"/>
</dbReference>
<protein>
    <recommendedName>
        <fullName evidence="7">Late embryogenesis abundant protein LEA-2 subgroup domain-containing protein</fullName>
    </recommendedName>
</protein>
<dbReference type="AlphaFoldDB" id="A0AAN9NTL0"/>
<dbReference type="EMBL" id="JAYMYR010000002">
    <property type="protein sequence ID" value="KAK7378851.1"/>
    <property type="molecule type" value="Genomic_DNA"/>
</dbReference>
<proteinExistence type="predicted"/>
<evidence type="ECO:0000256" key="1">
    <source>
        <dbReference type="ARBA" id="ARBA00004370"/>
    </source>
</evidence>
<gene>
    <name evidence="5" type="ORF">VNO80_04299</name>
</gene>
<dbReference type="Proteomes" id="UP001374584">
    <property type="component" value="Unassembled WGS sequence"/>
</dbReference>
<comment type="caution">
    <text evidence="5">The sequence shown here is derived from an EMBL/GenBank/DDBJ whole genome shotgun (WGS) entry which is preliminary data.</text>
</comment>
<keyword evidence="2 4" id="KW-0472">Membrane</keyword>